<dbReference type="EMBL" id="JAPDFW010000118">
    <property type="protein sequence ID" value="KAJ5068217.1"/>
    <property type="molecule type" value="Genomic_DNA"/>
</dbReference>
<gene>
    <name evidence="1" type="ORF">M0811_12444</name>
</gene>
<protein>
    <submittedName>
        <fullName evidence="1">Uncharacterized protein</fullName>
    </submittedName>
</protein>
<reference evidence="1" key="1">
    <citation type="submission" date="2022-10" db="EMBL/GenBank/DDBJ databases">
        <title>Novel sulphate-reducing endosymbionts in the free-living metamonad Anaeramoeba.</title>
        <authorList>
            <person name="Jerlstrom-Hultqvist J."/>
            <person name="Cepicka I."/>
            <person name="Gallot-Lavallee L."/>
            <person name="Salas-Leiva D."/>
            <person name="Curtis B.A."/>
            <person name="Zahonova K."/>
            <person name="Pipaliya S."/>
            <person name="Dacks J."/>
            <person name="Roger A.J."/>
        </authorList>
    </citation>
    <scope>NUCLEOTIDE SEQUENCE</scope>
    <source>
        <strain evidence="1">BMAN</strain>
    </source>
</reference>
<comment type="caution">
    <text evidence="1">The sequence shown here is derived from an EMBL/GenBank/DDBJ whole genome shotgun (WGS) entry which is preliminary data.</text>
</comment>
<keyword evidence="2" id="KW-1185">Reference proteome</keyword>
<dbReference type="PANTHER" id="PTHR13244">
    <property type="entry name" value="ZINC FINGER MYND DOMAIN CONTAINING PROTEIN 10"/>
    <property type="match status" value="1"/>
</dbReference>
<evidence type="ECO:0000313" key="2">
    <source>
        <dbReference type="Proteomes" id="UP001149090"/>
    </source>
</evidence>
<dbReference type="Proteomes" id="UP001149090">
    <property type="component" value="Unassembled WGS sequence"/>
</dbReference>
<name>A0A9Q0R5N0_ANAIG</name>
<dbReference type="InterPro" id="IPR052298">
    <property type="entry name" value="ZMYND10"/>
</dbReference>
<proteinExistence type="predicted"/>
<dbReference type="GO" id="GO:0005737">
    <property type="term" value="C:cytoplasm"/>
    <property type="evidence" value="ECO:0007669"/>
    <property type="project" value="TreeGrafter"/>
</dbReference>
<evidence type="ECO:0000313" key="1">
    <source>
        <dbReference type="EMBL" id="KAJ5068217.1"/>
    </source>
</evidence>
<dbReference type="PANTHER" id="PTHR13244:SF7">
    <property type="entry name" value="ZINC FINGER MYND DOMAIN-CONTAINING PROTEIN 10"/>
    <property type="match status" value="1"/>
</dbReference>
<sequence>MENINKKISFQKIQELVESLEILKINDLYTKKWNKIKENLHLLNNQAFQETFLKETQENVTKIIHEKEKFNILIHNLLICEIIEDKICEKLEFCQYSFLIKCDILYLEAAILNLISIYFFDGNYVLEIEKNYMIEFIDFICKQMNNLKLKLKTKNKNGMPNLINKIRKKIAKLSIGVFWLISEKIANLHLDVISRIILENGMMFVVSSTLQIWKQQKKINSNSFLLDKSTLQMLFILNNLLNDQHVRSIYQITQFRKSTILSNFSFLSEKNLLQYPQLQSLKNAFIELSFISITSSSISSFDSKLAFLQKNQNSEHFQFQKEKVEIQQIIRIRNELNKEVFEMKQQHFEMICDRFVKLKKFEII</sequence>
<organism evidence="1 2">
    <name type="scientific">Anaeramoeba ignava</name>
    <name type="common">Anaerobic marine amoeba</name>
    <dbReference type="NCBI Taxonomy" id="1746090"/>
    <lineage>
        <taxon>Eukaryota</taxon>
        <taxon>Metamonada</taxon>
        <taxon>Anaeramoebidae</taxon>
        <taxon>Anaeramoeba</taxon>
    </lineage>
</organism>
<accession>A0A9Q0R5N0</accession>
<dbReference type="AlphaFoldDB" id="A0A9Q0R5N0"/>